<sequence>MKQPLRTSSLSNRTHAETDPGLASSIRWSRAMAFCLISGAALFHASSASAQPIDCAAYATAYANQHIDPDPTDLPMVDNAMRGAVAGGAWAGESGARRGAIAGGALSVLDDLGSYPAGWRGLYDMAYRLCRQEQSPVTHRPSTLGDPSHMPGRAFDRHTAPAMPPLQLAPPRPNQ</sequence>
<reference evidence="3 4" key="1">
    <citation type="submission" date="2017-05" db="EMBL/GenBank/DDBJ databases">
        <authorList>
            <person name="Varghese N."/>
            <person name="Submissions S."/>
        </authorList>
    </citation>
    <scope>NUCLEOTIDE SEQUENCE [LARGE SCALE GENOMIC DNA]</scope>
    <source>
        <strain evidence="3 4">DSM 15949</strain>
    </source>
</reference>
<name>A0ABY1PHT5_9HYPH</name>
<evidence type="ECO:0000256" key="1">
    <source>
        <dbReference type="SAM" id="MobiDB-lite"/>
    </source>
</evidence>
<gene>
    <name evidence="3" type="ORF">SAMN06265374_3614</name>
</gene>
<proteinExistence type="predicted"/>
<evidence type="ECO:0000256" key="2">
    <source>
        <dbReference type="SAM" id="SignalP"/>
    </source>
</evidence>
<organism evidence="3 4">
    <name type="scientific">Roseibium denhamense</name>
    <dbReference type="NCBI Taxonomy" id="76305"/>
    <lineage>
        <taxon>Bacteria</taxon>
        <taxon>Pseudomonadati</taxon>
        <taxon>Pseudomonadota</taxon>
        <taxon>Alphaproteobacteria</taxon>
        <taxon>Hyphomicrobiales</taxon>
        <taxon>Stappiaceae</taxon>
        <taxon>Roseibium</taxon>
    </lineage>
</organism>
<feature type="signal peptide" evidence="2">
    <location>
        <begin position="1"/>
        <end position="50"/>
    </location>
</feature>
<keyword evidence="2" id="KW-0732">Signal</keyword>
<feature type="compositionally biased region" description="Pro residues" evidence="1">
    <location>
        <begin position="162"/>
        <end position="175"/>
    </location>
</feature>
<evidence type="ECO:0008006" key="5">
    <source>
        <dbReference type="Google" id="ProtNLM"/>
    </source>
</evidence>
<feature type="chain" id="PRO_5046328124" description="Lipoprotein" evidence="2">
    <location>
        <begin position="51"/>
        <end position="175"/>
    </location>
</feature>
<keyword evidence="4" id="KW-1185">Reference proteome</keyword>
<accession>A0ABY1PHT5</accession>
<evidence type="ECO:0000313" key="4">
    <source>
        <dbReference type="Proteomes" id="UP001157914"/>
    </source>
</evidence>
<evidence type="ECO:0000313" key="3">
    <source>
        <dbReference type="EMBL" id="SMP32917.1"/>
    </source>
</evidence>
<feature type="region of interest" description="Disordered" evidence="1">
    <location>
        <begin position="134"/>
        <end position="175"/>
    </location>
</feature>
<dbReference type="Proteomes" id="UP001157914">
    <property type="component" value="Unassembled WGS sequence"/>
</dbReference>
<comment type="caution">
    <text evidence="3">The sequence shown here is derived from an EMBL/GenBank/DDBJ whole genome shotgun (WGS) entry which is preliminary data.</text>
</comment>
<protein>
    <recommendedName>
        <fullName evidence="5">Lipoprotein</fullName>
    </recommendedName>
</protein>
<dbReference type="EMBL" id="FXTT01000005">
    <property type="protein sequence ID" value="SMP32917.1"/>
    <property type="molecule type" value="Genomic_DNA"/>
</dbReference>